<evidence type="ECO:0000313" key="8">
    <source>
        <dbReference type="EMBL" id="OTN75290.1"/>
    </source>
</evidence>
<feature type="signal peptide" evidence="7">
    <location>
        <begin position="1"/>
        <end position="17"/>
    </location>
</feature>
<evidence type="ECO:0000256" key="6">
    <source>
        <dbReference type="ARBA" id="ARBA00023288"/>
    </source>
</evidence>
<keyword evidence="9" id="KW-1185">Reference proteome</keyword>
<dbReference type="AlphaFoldDB" id="A0A242A320"/>
<dbReference type="Pfam" id="PF03180">
    <property type="entry name" value="Lipoprotein_9"/>
    <property type="match status" value="1"/>
</dbReference>
<evidence type="ECO:0000256" key="4">
    <source>
        <dbReference type="ARBA" id="ARBA00023136"/>
    </source>
</evidence>
<comment type="subcellular location">
    <subcellularLocation>
        <location evidence="1">Membrane</location>
        <topology evidence="1">Lipid-anchor</topology>
    </subcellularLocation>
</comment>
<dbReference type="Gene3D" id="3.40.190.10">
    <property type="entry name" value="Periplasmic binding protein-like II"/>
    <property type="match status" value="2"/>
</dbReference>
<feature type="chain" id="PRO_5039070978" description="Lipoprotein" evidence="7">
    <location>
        <begin position="18"/>
        <end position="288"/>
    </location>
</feature>
<protein>
    <recommendedName>
        <fullName evidence="10">Lipoprotein</fullName>
    </recommendedName>
</protein>
<dbReference type="GO" id="GO:0016020">
    <property type="term" value="C:membrane"/>
    <property type="evidence" value="ECO:0007669"/>
    <property type="project" value="UniProtKB-SubCell"/>
</dbReference>
<evidence type="ECO:0000256" key="3">
    <source>
        <dbReference type="ARBA" id="ARBA00022729"/>
    </source>
</evidence>
<proteinExistence type="inferred from homology"/>
<evidence type="ECO:0000256" key="1">
    <source>
        <dbReference type="ARBA" id="ARBA00004635"/>
    </source>
</evidence>
<evidence type="ECO:0000256" key="5">
    <source>
        <dbReference type="ARBA" id="ARBA00023139"/>
    </source>
</evidence>
<dbReference type="InterPro" id="IPR004872">
    <property type="entry name" value="Lipoprotein_NlpA"/>
</dbReference>
<gene>
    <name evidence="8" type="ORF">A5886_000360</name>
</gene>
<accession>A0A242A320</accession>
<comment type="caution">
    <text evidence="8">The sequence shown here is derived from an EMBL/GenBank/DDBJ whole genome shotgun (WGS) entry which is preliminary data.</text>
</comment>
<dbReference type="STRING" id="1834191.A5886_000360"/>
<dbReference type="RefSeq" id="WP_086273355.1">
    <property type="nucleotide sequence ID" value="NZ_NGKU01000001.1"/>
</dbReference>
<keyword evidence="4" id="KW-0472">Membrane</keyword>
<evidence type="ECO:0000256" key="7">
    <source>
        <dbReference type="SAM" id="SignalP"/>
    </source>
</evidence>
<dbReference type="OrthoDB" id="9812878at2"/>
<keyword evidence="5" id="KW-0564">Palmitate</keyword>
<evidence type="ECO:0000256" key="2">
    <source>
        <dbReference type="ARBA" id="ARBA00008973"/>
    </source>
</evidence>
<sequence length="288" mass="30767">MKKYVGAGLLFSALLFAGCGQQTDTAASGESDEPEKVIIGSVGSDAEIWNYIAGLDETKEAGLSIEVKEIDSGPQLNTATVDGEVDVNAFQSLGYLLSFNSDSDKDLVPIATTYMEPMGIYSDSIDAIADVPDGAVVALADNPANTARGLRLLEAAGLITLADDFDNGTGTPSDIVDNPKNLSFKLIDDTTGPRILQDVDLALISNTVAFEGGLNVLTDSLYKEEIDQNTKTSINVLVTTEENADDPALQKLADLYHSDEVKDYIDENFGGTKVDVQEDITTLWQEVQ</sequence>
<reference evidence="8 9" key="1">
    <citation type="submission" date="2017-05" db="EMBL/GenBank/DDBJ databases">
        <title>The Genome Sequence of Enterococcus sp. 8G7_MSG3316.</title>
        <authorList>
            <consortium name="The Broad Institute Genomics Platform"/>
            <consortium name="The Broad Institute Genomic Center for Infectious Diseases"/>
            <person name="Earl A."/>
            <person name="Manson A."/>
            <person name="Schwartman J."/>
            <person name="Gilmore M."/>
            <person name="Abouelleil A."/>
            <person name="Cao P."/>
            <person name="Chapman S."/>
            <person name="Cusick C."/>
            <person name="Shea T."/>
            <person name="Young S."/>
            <person name="Neafsey D."/>
            <person name="Nusbaum C."/>
            <person name="Birren B."/>
        </authorList>
    </citation>
    <scope>NUCLEOTIDE SEQUENCE [LARGE SCALE GENOMIC DNA]</scope>
    <source>
        <strain evidence="8 9">8G7_MSG3316</strain>
    </source>
</reference>
<dbReference type="Proteomes" id="UP000195043">
    <property type="component" value="Unassembled WGS sequence"/>
</dbReference>
<evidence type="ECO:0000313" key="9">
    <source>
        <dbReference type="Proteomes" id="UP000195043"/>
    </source>
</evidence>
<name>A0A242A320_9ENTE</name>
<dbReference type="EMBL" id="NGKU01000001">
    <property type="protein sequence ID" value="OTN75290.1"/>
    <property type="molecule type" value="Genomic_DNA"/>
</dbReference>
<evidence type="ECO:0008006" key="10">
    <source>
        <dbReference type="Google" id="ProtNLM"/>
    </source>
</evidence>
<organism evidence="8 9">
    <name type="scientific">Candidatus Enterococcus testudinis</name>
    <dbReference type="NCBI Taxonomy" id="1834191"/>
    <lineage>
        <taxon>Bacteria</taxon>
        <taxon>Bacillati</taxon>
        <taxon>Bacillota</taxon>
        <taxon>Bacilli</taxon>
        <taxon>Lactobacillales</taxon>
        <taxon>Enterococcaceae</taxon>
        <taxon>Enterococcus</taxon>
    </lineage>
</organism>
<dbReference type="PANTHER" id="PTHR30429">
    <property type="entry name" value="D-METHIONINE-BINDING LIPOPROTEIN METQ"/>
    <property type="match status" value="1"/>
</dbReference>
<dbReference type="PANTHER" id="PTHR30429:SF3">
    <property type="entry name" value="LIPOPROTEIN"/>
    <property type="match status" value="1"/>
</dbReference>
<dbReference type="SUPFAM" id="SSF53850">
    <property type="entry name" value="Periplasmic binding protein-like II"/>
    <property type="match status" value="1"/>
</dbReference>
<comment type="similarity">
    <text evidence="2">Belongs to the NlpA lipoprotein family.</text>
</comment>
<keyword evidence="6" id="KW-0449">Lipoprotein</keyword>
<keyword evidence="3 7" id="KW-0732">Signal</keyword>
<dbReference type="PROSITE" id="PS51257">
    <property type="entry name" value="PROKAR_LIPOPROTEIN"/>
    <property type="match status" value="1"/>
</dbReference>